<dbReference type="EMBL" id="GBRH01199685">
    <property type="protein sequence ID" value="JAD98210.1"/>
    <property type="molecule type" value="Transcribed_RNA"/>
</dbReference>
<sequence>MTIKRRRGGFSGKWVLSSTEEDDSVDLLQSDRAVCKMESNSSPGPMEVQLEPLKG</sequence>
<organism evidence="1">
    <name type="scientific">Arundo donax</name>
    <name type="common">Giant reed</name>
    <name type="synonym">Donax arundinaceus</name>
    <dbReference type="NCBI Taxonomy" id="35708"/>
    <lineage>
        <taxon>Eukaryota</taxon>
        <taxon>Viridiplantae</taxon>
        <taxon>Streptophyta</taxon>
        <taxon>Embryophyta</taxon>
        <taxon>Tracheophyta</taxon>
        <taxon>Spermatophyta</taxon>
        <taxon>Magnoliopsida</taxon>
        <taxon>Liliopsida</taxon>
        <taxon>Poales</taxon>
        <taxon>Poaceae</taxon>
        <taxon>PACMAD clade</taxon>
        <taxon>Arundinoideae</taxon>
        <taxon>Arundineae</taxon>
        <taxon>Arundo</taxon>
    </lineage>
</organism>
<reference evidence="1" key="1">
    <citation type="submission" date="2014-09" db="EMBL/GenBank/DDBJ databases">
        <authorList>
            <person name="Magalhaes I.L.F."/>
            <person name="Oliveira U."/>
            <person name="Santos F.R."/>
            <person name="Vidigal T.H.D.A."/>
            <person name="Brescovit A.D."/>
            <person name="Santos A.J."/>
        </authorList>
    </citation>
    <scope>NUCLEOTIDE SEQUENCE</scope>
    <source>
        <tissue evidence="1">Shoot tissue taken approximately 20 cm above the soil surface</tissue>
    </source>
</reference>
<evidence type="ECO:0000313" key="1">
    <source>
        <dbReference type="EMBL" id="JAD98210.1"/>
    </source>
</evidence>
<reference evidence="1" key="2">
    <citation type="journal article" date="2015" name="Data Brief">
        <title>Shoot transcriptome of the giant reed, Arundo donax.</title>
        <authorList>
            <person name="Barrero R.A."/>
            <person name="Guerrero F.D."/>
            <person name="Moolhuijzen P."/>
            <person name="Goolsby J.A."/>
            <person name="Tidwell J."/>
            <person name="Bellgard S.E."/>
            <person name="Bellgard M.I."/>
        </authorList>
    </citation>
    <scope>NUCLEOTIDE SEQUENCE</scope>
    <source>
        <tissue evidence="1">Shoot tissue taken approximately 20 cm above the soil surface</tissue>
    </source>
</reference>
<proteinExistence type="predicted"/>
<dbReference type="AlphaFoldDB" id="A0A0A9EK40"/>
<accession>A0A0A9EK40</accession>
<name>A0A0A9EK40_ARUDO</name>
<protein>
    <submittedName>
        <fullName evidence="1">Uncharacterized protein</fullName>
    </submittedName>
</protein>